<dbReference type="KEGG" id="csol:105368268"/>
<dbReference type="Proteomes" id="UP000695007">
    <property type="component" value="Unplaced"/>
</dbReference>
<dbReference type="PANTHER" id="PTHR13627">
    <property type="entry name" value="FUKUTIN RELATED PROTEIN"/>
    <property type="match status" value="1"/>
</dbReference>
<dbReference type="Pfam" id="PF22921">
    <property type="entry name" value="FKRP_N"/>
    <property type="match status" value="1"/>
</dbReference>
<feature type="domain" description="LicD/FKTN/FKRP nucleotidyltransferase" evidence="2">
    <location>
        <begin position="362"/>
        <end position="401"/>
    </location>
</feature>
<sequence>MTKIVNRLIHMYKLFFIARMRLKLAKSLLILVLLGNTIIWYKIWKLFAVDQSQSLSETGTTLDVPQKLHRRLARLVSVVVRQFESFENDVATTVKFILNSFPTMTIIIVCDEFLYPPLELDFTNESLRNVHLVNLQPSFNKSSDERNPLTYVHTKFVLFLPDATRLITKQTLQEAINQASKLGVVSVPVGKNSLNCLGVKLNIKEWSMQVAKASGTECDAVLGKHVTIMDVKLLKKLSDPFLLPFTDALYLQMTSLGIKVNILKNFHFNEGKPLYRSQQAQWKLQQLHRTRERVMYEKLGIKKVVRASSNTEWYGCSRETNHCFGSVVNGIPSYLYQNRYTPPCCLAGLKKVAHHVFDKLEEVGIRYWLEAGSLLGAMHNGDILPWDHEVVVGVNRDDLNRSPWLTKAKNKAVVDNHGFVWEKATEGEFFKVQYSKVNRLHVNLLPFYARNGTMTRDSWFLRNKDFPEQFLHPMSSIDFAGRQVPSPNNIRDFLEIKYYKGVIENPELPGKISLD</sequence>
<evidence type="ECO:0000313" key="4">
    <source>
        <dbReference type="Proteomes" id="UP000695007"/>
    </source>
</evidence>
<protein>
    <submittedName>
        <fullName evidence="5">Fukutin-related protein</fullName>
    </submittedName>
</protein>
<dbReference type="GO" id="GO:0035269">
    <property type="term" value="P:protein O-linked glycosylation via mannose"/>
    <property type="evidence" value="ECO:0007669"/>
    <property type="project" value="TreeGrafter"/>
</dbReference>
<gene>
    <name evidence="5" type="primary">LOC105368268</name>
</gene>
<feature type="transmembrane region" description="Helical" evidence="1">
    <location>
        <begin position="21"/>
        <end position="44"/>
    </location>
</feature>
<keyword evidence="4" id="KW-1185">Reference proteome</keyword>
<proteinExistence type="predicted"/>
<dbReference type="GO" id="GO:0005794">
    <property type="term" value="C:Golgi apparatus"/>
    <property type="evidence" value="ECO:0007669"/>
    <property type="project" value="TreeGrafter"/>
</dbReference>
<evidence type="ECO:0000256" key="1">
    <source>
        <dbReference type="SAM" id="Phobius"/>
    </source>
</evidence>
<evidence type="ECO:0000259" key="2">
    <source>
        <dbReference type="Pfam" id="PF04991"/>
    </source>
</evidence>
<organism evidence="4 5">
    <name type="scientific">Ceratosolen solmsi marchali</name>
    <dbReference type="NCBI Taxonomy" id="326594"/>
    <lineage>
        <taxon>Eukaryota</taxon>
        <taxon>Metazoa</taxon>
        <taxon>Ecdysozoa</taxon>
        <taxon>Arthropoda</taxon>
        <taxon>Hexapoda</taxon>
        <taxon>Insecta</taxon>
        <taxon>Pterygota</taxon>
        <taxon>Neoptera</taxon>
        <taxon>Endopterygota</taxon>
        <taxon>Hymenoptera</taxon>
        <taxon>Apocrita</taxon>
        <taxon>Proctotrupomorpha</taxon>
        <taxon>Chalcidoidea</taxon>
        <taxon>Agaonidae</taxon>
        <taxon>Agaoninae</taxon>
        <taxon>Ceratosolen</taxon>
    </lineage>
</organism>
<keyword evidence="1" id="KW-1133">Transmembrane helix</keyword>
<name>A0AAJ7E2L3_9HYME</name>
<feature type="domain" description="FKRP stem" evidence="3">
    <location>
        <begin position="69"/>
        <end position="306"/>
    </location>
</feature>
<keyword evidence="1" id="KW-0812">Transmembrane</keyword>
<dbReference type="AlphaFoldDB" id="A0AAJ7E2L3"/>
<evidence type="ECO:0000313" key="5">
    <source>
        <dbReference type="RefSeq" id="XP_011505554.1"/>
    </source>
</evidence>
<reference evidence="5" key="1">
    <citation type="submission" date="2025-08" db="UniProtKB">
        <authorList>
            <consortium name="RefSeq"/>
        </authorList>
    </citation>
    <scope>IDENTIFICATION</scope>
</reference>
<dbReference type="Pfam" id="PF04991">
    <property type="entry name" value="LicD"/>
    <property type="match status" value="1"/>
</dbReference>
<dbReference type="InterPro" id="IPR052613">
    <property type="entry name" value="LicD_transferase"/>
</dbReference>
<keyword evidence="1" id="KW-0472">Membrane</keyword>
<dbReference type="InterPro" id="IPR055105">
    <property type="entry name" value="FKRP_N"/>
</dbReference>
<dbReference type="RefSeq" id="XP_011505554.1">
    <property type="nucleotide sequence ID" value="XM_011507252.1"/>
</dbReference>
<dbReference type="PANTHER" id="PTHR13627:SF31">
    <property type="entry name" value="RIBITOL 5-PHOSPHATE TRANSFERASE FKRP"/>
    <property type="match status" value="1"/>
</dbReference>
<dbReference type="InterPro" id="IPR007074">
    <property type="entry name" value="LicD/FKTN/FKRP_NTP_transf"/>
</dbReference>
<accession>A0AAJ7E2L3</accession>
<evidence type="ECO:0000259" key="3">
    <source>
        <dbReference type="Pfam" id="PF22921"/>
    </source>
</evidence>
<dbReference type="GeneID" id="105368268"/>